<evidence type="ECO:0000313" key="2">
    <source>
        <dbReference type="EMBL" id="KDN20529.1"/>
    </source>
</evidence>
<name>A0A066U8T4_9PSEU</name>
<organism evidence="2 3">
    <name type="scientific">Amycolatopsis rifamycinica</name>
    <dbReference type="NCBI Taxonomy" id="287986"/>
    <lineage>
        <taxon>Bacteria</taxon>
        <taxon>Bacillati</taxon>
        <taxon>Actinomycetota</taxon>
        <taxon>Actinomycetes</taxon>
        <taxon>Pseudonocardiales</taxon>
        <taxon>Pseudonocardiaceae</taxon>
        <taxon>Amycolatopsis</taxon>
    </lineage>
</organism>
<keyword evidence="3" id="KW-1185">Reference proteome</keyword>
<evidence type="ECO:0000313" key="3">
    <source>
        <dbReference type="Proteomes" id="UP000027345"/>
    </source>
</evidence>
<feature type="compositionally biased region" description="Pro residues" evidence="1">
    <location>
        <begin position="331"/>
        <end position="342"/>
    </location>
</feature>
<feature type="compositionally biased region" description="Low complexity" evidence="1">
    <location>
        <begin position="250"/>
        <end position="277"/>
    </location>
</feature>
<feature type="compositionally biased region" description="Low complexity" evidence="1">
    <location>
        <begin position="288"/>
        <end position="312"/>
    </location>
</feature>
<feature type="non-terminal residue" evidence="2">
    <location>
        <position position="532"/>
    </location>
</feature>
<feature type="compositionally biased region" description="Pro residues" evidence="1">
    <location>
        <begin position="518"/>
        <end position="532"/>
    </location>
</feature>
<reference evidence="2 3" key="1">
    <citation type="submission" date="2014-05" db="EMBL/GenBank/DDBJ databases">
        <title>Draft genome sequence of Amycolatopsis rifamycinica DSM 46095.</title>
        <authorList>
            <person name="Lal R."/>
            <person name="Saxena A."/>
            <person name="Kumari R."/>
            <person name="Mukherjee U."/>
            <person name="Singh P."/>
            <person name="Sangwan N."/>
            <person name="Mahato N.K."/>
        </authorList>
    </citation>
    <scope>NUCLEOTIDE SEQUENCE [LARGE SCALE GENOMIC DNA]</scope>
    <source>
        <strain evidence="2 3">DSM 46095</strain>
    </source>
</reference>
<dbReference type="AlphaFoldDB" id="A0A066U8T4"/>
<dbReference type="RefSeq" id="WP_235190891.1">
    <property type="nucleotide sequence ID" value="NZ_JMQI01000042.1"/>
</dbReference>
<dbReference type="eggNOG" id="ENOG5033KY9">
    <property type="taxonomic scope" value="Bacteria"/>
</dbReference>
<comment type="caution">
    <text evidence="2">The sequence shown here is derived from an EMBL/GenBank/DDBJ whole genome shotgun (WGS) entry which is preliminary data.</text>
</comment>
<feature type="compositionally biased region" description="Low complexity" evidence="1">
    <location>
        <begin position="433"/>
        <end position="455"/>
    </location>
</feature>
<feature type="compositionally biased region" description="Pro residues" evidence="1">
    <location>
        <begin position="390"/>
        <end position="401"/>
    </location>
</feature>
<dbReference type="EMBL" id="JMQI01000042">
    <property type="protein sequence ID" value="KDN20529.1"/>
    <property type="molecule type" value="Genomic_DNA"/>
</dbReference>
<sequence>MRLVRLERQQSRVADDIRAALASLGRGSTVIGGIALVGVGAVADRPIEAVVLLPHGVIIVIGVDLPDPALRLEAPLGGPWKADGWPLVADDASVNPATEALDVSQACERQIAALVPGTAPVGTIIAVGPYVETVDQPPADLAGPVRVLHPTPTTMLAATVSLATAHRPRSVDQVRALIRGLAPSAPEFSDEVLLAEGFSRLTDDAPPEESLWDGAPPAVVGAPAAGAPVAAAPVAAAAGLAARGSEAGVPATAGPATAGPTAAGPATAGPTTAGPAGWRTETPVGARPEPAAEPQPSAEAPSAAEEAVSPAAESERTEGLTSPAQDEPRPATDPPVDPPARPAFPGTEATSPPTEAEPTEVLAPSAQEEPSPADPPARPAVAGTEAAAPPRFPGSPAPAGPDPAESSAAETERTEKLSPPSPSGDQLPAPGLTTEATQATQGAEPPAPAEPSTEQPTPPRPVEADRAGSRPAAPEELLPQPADAVAARSQLAAPGHLPRTGPTTPQPPEGQQPEAQQPTPPRPAEATRTPPP</sequence>
<proteinExistence type="predicted"/>
<evidence type="ECO:0000256" key="1">
    <source>
        <dbReference type="SAM" id="MobiDB-lite"/>
    </source>
</evidence>
<accession>A0A066U8T4</accession>
<evidence type="ECO:0008006" key="4">
    <source>
        <dbReference type="Google" id="ProtNLM"/>
    </source>
</evidence>
<protein>
    <recommendedName>
        <fullName evidence="4">NERD domain-containing protein</fullName>
    </recommendedName>
</protein>
<feature type="compositionally biased region" description="Low complexity" evidence="1">
    <location>
        <begin position="471"/>
        <end position="484"/>
    </location>
</feature>
<dbReference type="Proteomes" id="UP000027345">
    <property type="component" value="Unassembled WGS sequence"/>
</dbReference>
<gene>
    <name evidence="2" type="ORF">DV20_19975</name>
</gene>
<feature type="region of interest" description="Disordered" evidence="1">
    <location>
        <begin position="247"/>
        <end position="532"/>
    </location>
</feature>
<dbReference type="STRING" id="287986.DV20_19975"/>